<sequence>MKCRPCFITEVNDEKVDSMEDLFRVIRELKVDGTEFNAAVATGRLAKNVTVTPGCDVKLRLVNMKGEVSVFRFRTDDQYLKTWYKA</sequence>
<dbReference type="EMBL" id="JANBPW010004299">
    <property type="protein sequence ID" value="KAJ1935314.1"/>
    <property type="molecule type" value="Genomic_DNA"/>
</dbReference>
<proteinExistence type="predicted"/>
<evidence type="ECO:0000313" key="2">
    <source>
        <dbReference type="Proteomes" id="UP001150603"/>
    </source>
</evidence>
<reference evidence="1" key="1">
    <citation type="submission" date="2022-07" db="EMBL/GenBank/DDBJ databases">
        <title>Phylogenomic reconstructions and comparative analyses of Kickxellomycotina fungi.</title>
        <authorList>
            <person name="Reynolds N.K."/>
            <person name="Stajich J.E."/>
            <person name="Barry K."/>
            <person name="Grigoriev I.V."/>
            <person name="Crous P."/>
            <person name="Smith M.E."/>
        </authorList>
    </citation>
    <scope>NUCLEOTIDE SEQUENCE</scope>
    <source>
        <strain evidence="1">NRRL 5244</strain>
    </source>
</reference>
<organism evidence="1 2">
    <name type="scientific">Linderina macrospora</name>
    <dbReference type="NCBI Taxonomy" id="4868"/>
    <lineage>
        <taxon>Eukaryota</taxon>
        <taxon>Fungi</taxon>
        <taxon>Fungi incertae sedis</taxon>
        <taxon>Zoopagomycota</taxon>
        <taxon>Kickxellomycotina</taxon>
        <taxon>Kickxellomycetes</taxon>
        <taxon>Kickxellales</taxon>
        <taxon>Kickxellaceae</taxon>
        <taxon>Linderina</taxon>
    </lineage>
</organism>
<name>A0ACC1J302_9FUNG</name>
<comment type="caution">
    <text evidence="1">The sequence shown here is derived from an EMBL/GenBank/DDBJ whole genome shotgun (WGS) entry which is preliminary data.</text>
</comment>
<keyword evidence="2" id="KW-1185">Reference proteome</keyword>
<accession>A0ACC1J302</accession>
<protein>
    <submittedName>
        <fullName evidence="1">Uncharacterized protein</fullName>
    </submittedName>
</protein>
<evidence type="ECO:0000313" key="1">
    <source>
        <dbReference type="EMBL" id="KAJ1935314.1"/>
    </source>
</evidence>
<gene>
    <name evidence="1" type="ORF">FBU59_005427</name>
</gene>
<feature type="non-terminal residue" evidence="1">
    <location>
        <position position="86"/>
    </location>
</feature>
<dbReference type="Proteomes" id="UP001150603">
    <property type="component" value="Unassembled WGS sequence"/>
</dbReference>